<dbReference type="GO" id="GO:0005829">
    <property type="term" value="C:cytosol"/>
    <property type="evidence" value="ECO:0007669"/>
    <property type="project" value="TreeGrafter"/>
</dbReference>
<dbReference type="STRING" id="163.SAMN04487775_10667"/>
<dbReference type="GO" id="GO:0005524">
    <property type="term" value="F:ATP binding"/>
    <property type="evidence" value="ECO:0007669"/>
    <property type="project" value="UniProtKB-UniRule"/>
</dbReference>
<evidence type="ECO:0000256" key="2">
    <source>
        <dbReference type="ARBA" id="ARBA00011245"/>
    </source>
</evidence>
<dbReference type="InterPro" id="IPR009080">
    <property type="entry name" value="tRNAsynth_Ia_anticodon-bd"/>
</dbReference>
<organism evidence="13 14">
    <name type="scientific">Treponema bryantii</name>
    <dbReference type="NCBI Taxonomy" id="163"/>
    <lineage>
        <taxon>Bacteria</taxon>
        <taxon>Pseudomonadati</taxon>
        <taxon>Spirochaetota</taxon>
        <taxon>Spirochaetia</taxon>
        <taxon>Spirochaetales</taxon>
        <taxon>Treponemataceae</taxon>
        <taxon>Treponema</taxon>
    </lineage>
</organism>
<dbReference type="InterPro" id="IPR024909">
    <property type="entry name" value="Cys-tRNA/MSH_ligase"/>
</dbReference>
<feature type="short sequence motif" description="'KMSKS' region" evidence="10">
    <location>
        <begin position="289"/>
        <end position="293"/>
    </location>
</feature>
<dbReference type="Gene3D" id="3.40.50.620">
    <property type="entry name" value="HUPs"/>
    <property type="match status" value="1"/>
</dbReference>
<keyword evidence="7 10" id="KW-0067">ATP-binding</keyword>
<protein>
    <recommendedName>
        <fullName evidence="10">Cysteine--tRNA ligase</fullName>
        <ecNumber evidence="10">6.1.1.16</ecNumber>
    </recommendedName>
    <alternativeName>
        <fullName evidence="10">Cysteinyl-tRNA synthetase</fullName>
        <shortName evidence="10">CysRS</shortName>
    </alternativeName>
</protein>
<feature type="binding site" evidence="10">
    <location>
        <position position="251"/>
    </location>
    <ligand>
        <name>Zn(2+)</name>
        <dbReference type="ChEBI" id="CHEBI:29105"/>
    </ligand>
</feature>
<gene>
    <name evidence="10" type="primary">cysS</name>
    <name evidence="13" type="ORF">SAMN04487977_102167</name>
</gene>
<evidence type="ECO:0000259" key="12">
    <source>
        <dbReference type="Pfam" id="PF23493"/>
    </source>
</evidence>
<dbReference type="GO" id="GO:0006423">
    <property type="term" value="P:cysteinyl-tRNA aminoacylation"/>
    <property type="evidence" value="ECO:0007669"/>
    <property type="project" value="UniProtKB-UniRule"/>
</dbReference>
<evidence type="ECO:0000256" key="6">
    <source>
        <dbReference type="ARBA" id="ARBA00022833"/>
    </source>
</evidence>
<evidence type="ECO:0000256" key="1">
    <source>
        <dbReference type="ARBA" id="ARBA00005594"/>
    </source>
</evidence>
<dbReference type="Gene3D" id="1.20.120.1910">
    <property type="entry name" value="Cysteine-tRNA ligase, C-terminal anti-codon recognition domain"/>
    <property type="match status" value="1"/>
</dbReference>
<dbReference type="PANTHER" id="PTHR10890:SF3">
    <property type="entry name" value="CYSTEINE--TRNA LIGASE, CYTOPLASMIC"/>
    <property type="match status" value="1"/>
</dbReference>
<evidence type="ECO:0000313" key="13">
    <source>
        <dbReference type="EMBL" id="SEQ00184.1"/>
    </source>
</evidence>
<keyword evidence="6 10" id="KW-0862">Zinc</keyword>
<proteinExistence type="inferred from homology"/>
<comment type="subcellular location">
    <subcellularLocation>
        <location evidence="10">Cytoplasm</location>
    </subcellularLocation>
</comment>
<dbReference type="InterPro" id="IPR056411">
    <property type="entry name" value="CysS_C"/>
</dbReference>
<dbReference type="SUPFAM" id="SSF47323">
    <property type="entry name" value="Anticodon-binding domain of a subclass of class I aminoacyl-tRNA synthetases"/>
    <property type="match status" value="1"/>
</dbReference>
<accession>A0A1H9CGB0</accession>
<dbReference type="AlphaFoldDB" id="A0A1H9CGB0"/>
<dbReference type="OrthoDB" id="9815130at2"/>
<dbReference type="Pfam" id="PF23493">
    <property type="entry name" value="CysS_C"/>
    <property type="match status" value="1"/>
</dbReference>
<reference evidence="13 14" key="1">
    <citation type="submission" date="2016-10" db="EMBL/GenBank/DDBJ databases">
        <authorList>
            <person name="de Groot N.N."/>
        </authorList>
    </citation>
    <scope>NUCLEOTIDE SEQUENCE [LARGE SCALE GENOMIC DNA]</scope>
    <source>
        <strain evidence="13 14">B25</strain>
    </source>
</reference>
<feature type="domain" description="Cysteinyl-tRNA ligase anticodon binding" evidence="12">
    <location>
        <begin position="468"/>
        <end position="509"/>
    </location>
</feature>
<dbReference type="Proteomes" id="UP000182360">
    <property type="component" value="Unassembled WGS sequence"/>
</dbReference>
<evidence type="ECO:0000256" key="7">
    <source>
        <dbReference type="ARBA" id="ARBA00022840"/>
    </source>
</evidence>
<dbReference type="RefSeq" id="WP_074641207.1">
    <property type="nucleotide sequence ID" value="NZ_FOFU01000002.1"/>
</dbReference>
<keyword evidence="10" id="KW-0963">Cytoplasm</keyword>
<dbReference type="GO" id="GO:0004817">
    <property type="term" value="F:cysteine-tRNA ligase activity"/>
    <property type="evidence" value="ECO:0007669"/>
    <property type="project" value="UniProtKB-UniRule"/>
</dbReference>
<feature type="binding site" evidence="10">
    <location>
        <position position="226"/>
    </location>
    <ligand>
        <name>Zn(2+)</name>
        <dbReference type="ChEBI" id="CHEBI:29105"/>
    </ligand>
</feature>
<dbReference type="NCBIfam" id="TIGR00435">
    <property type="entry name" value="cysS"/>
    <property type="match status" value="1"/>
</dbReference>
<evidence type="ECO:0000256" key="4">
    <source>
        <dbReference type="ARBA" id="ARBA00022723"/>
    </source>
</evidence>
<dbReference type="InterPro" id="IPR014729">
    <property type="entry name" value="Rossmann-like_a/b/a_fold"/>
</dbReference>
<dbReference type="InterPro" id="IPR015803">
    <property type="entry name" value="Cys-tRNA-ligase"/>
</dbReference>
<dbReference type="PRINTS" id="PR00983">
    <property type="entry name" value="TRNASYNTHCYS"/>
</dbReference>
<dbReference type="InterPro" id="IPR032678">
    <property type="entry name" value="tRNA-synt_1_cat_dom"/>
</dbReference>
<evidence type="ECO:0000256" key="10">
    <source>
        <dbReference type="HAMAP-Rule" id="MF_00041"/>
    </source>
</evidence>
<comment type="subunit">
    <text evidence="2 10">Monomer.</text>
</comment>
<keyword evidence="14" id="KW-1185">Reference proteome</keyword>
<sequence>MALRLYNTMGRRMEEFKPIVEGHVGFYGCGPTVYNYAHIGNLRAYVFLDILDKTLSLLGYDIKHVMNITDVGHLSDDGDNGEDKMKKSAAERHQSVLEVANFYTDAFMKDMDAMNIRHPDVICRATEHIDDMIELIKKIEANGHTYMAGGNLYYDISTYPDYGKLANLNLDELKAGAGKRKVVVIDENKRNPGDFVLWFTKSKFEDQAMTWDSPWGRGYPGWHIECSAMSMKYLGKHFDIHTGGIDHVPVHHTNEIAQSEGSFDEAERAKGPWVNYWMHNEFLILEGGKMSKSSGNFITLQTSLPPERGFSLKDKGYAPLDYRFFLLSGHYRKQLVFSLEALESAKNGRAALYSRVAKLISRANSEEGLGLTADNFASVLAGIDCETDNLAKFREGLENDLATPVAMAALQKEAAGKGNVKASTSLAALMKMDSVLSLDVIKGGFEALAATEPADSAADSHAGDPEAAEIDALVAERTAAKKAKDFAKADEIRNQLTARGVIIIDTPNGPTWKRG</sequence>
<keyword evidence="9 10" id="KW-0030">Aminoacyl-tRNA synthetase</keyword>
<dbReference type="EMBL" id="FOFU01000002">
    <property type="protein sequence ID" value="SEQ00184.1"/>
    <property type="molecule type" value="Genomic_DNA"/>
</dbReference>
<dbReference type="GO" id="GO:0008270">
    <property type="term" value="F:zinc ion binding"/>
    <property type="evidence" value="ECO:0007669"/>
    <property type="project" value="UniProtKB-UniRule"/>
</dbReference>
<evidence type="ECO:0000256" key="5">
    <source>
        <dbReference type="ARBA" id="ARBA00022741"/>
    </source>
</evidence>
<evidence type="ECO:0000259" key="11">
    <source>
        <dbReference type="Pfam" id="PF01406"/>
    </source>
</evidence>
<evidence type="ECO:0000313" key="14">
    <source>
        <dbReference type="Proteomes" id="UP000182360"/>
    </source>
</evidence>
<feature type="short sequence motif" description="'HIGH' region" evidence="10">
    <location>
        <begin position="31"/>
        <end position="41"/>
    </location>
</feature>
<feature type="binding site" evidence="10">
    <location>
        <position position="292"/>
    </location>
    <ligand>
        <name>ATP</name>
        <dbReference type="ChEBI" id="CHEBI:30616"/>
    </ligand>
</feature>
<comment type="similarity">
    <text evidence="1 10">Belongs to the class-I aminoacyl-tRNA synthetase family.</text>
</comment>
<dbReference type="PANTHER" id="PTHR10890">
    <property type="entry name" value="CYSTEINYL-TRNA SYNTHETASE"/>
    <property type="match status" value="1"/>
</dbReference>
<dbReference type="HAMAP" id="MF_00041">
    <property type="entry name" value="Cys_tRNA_synth"/>
    <property type="match status" value="1"/>
</dbReference>
<comment type="catalytic activity">
    <reaction evidence="10">
        <text>tRNA(Cys) + L-cysteine + ATP = L-cysteinyl-tRNA(Cys) + AMP + diphosphate</text>
        <dbReference type="Rhea" id="RHEA:17773"/>
        <dbReference type="Rhea" id="RHEA-COMP:9661"/>
        <dbReference type="Rhea" id="RHEA-COMP:9679"/>
        <dbReference type="ChEBI" id="CHEBI:30616"/>
        <dbReference type="ChEBI" id="CHEBI:33019"/>
        <dbReference type="ChEBI" id="CHEBI:35235"/>
        <dbReference type="ChEBI" id="CHEBI:78442"/>
        <dbReference type="ChEBI" id="CHEBI:78517"/>
        <dbReference type="ChEBI" id="CHEBI:456215"/>
        <dbReference type="EC" id="6.1.1.16"/>
    </reaction>
</comment>
<comment type="cofactor">
    <cofactor evidence="10">
        <name>Zn(2+)</name>
        <dbReference type="ChEBI" id="CHEBI:29105"/>
    </cofactor>
    <text evidence="10">Binds 1 zinc ion per subunit.</text>
</comment>
<feature type="binding site" evidence="10">
    <location>
        <position position="29"/>
    </location>
    <ligand>
        <name>Zn(2+)</name>
        <dbReference type="ChEBI" id="CHEBI:29105"/>
    </ligand>
</feature>
<name>A0A1H9CGB0_9SPIR</name>
<feature type="domain" description="tRNA synthetases class I catalytic" evidence="11">
    <location>
        <begin position="16"/>
        <end position="346"/>
    </location>
</feature>
<evidence type="ECO:0000256" key="3">
    <source>
        <dbReference type="ARBA" id="ARBA00022598"/>
    </source>
</evidence>
<dbReference type="CDD" id="cd00672">
    <property type="entry name" value="CysRS_core"/>
    <property type="match status" value="1"/>
</dbReference>
<dbReference type="Pfam" id="PF01406">
    <property type="entry name" value="tRNA-synt_1e"/>
    <property type="match status" value="1"/>
</dbReference>
<feature type="binding site" evidence="10">
    <location>
        <position position="255"/>
    </location>
    <ligand>
        <name>Zn(2+)</name>
        <dbReference type="ChEBI" id="CHEBI:29105"/>
    </ligand>
</feature>
<dbReference type="SUPFAM" id="SSF52374">
    <property type="entry name" value="Nucleotidylyl transferase"/>
    <property type="match status" value="1"/>
</dbReference>
<keyword evidence="5 10" id="KW-0547">Nucleotide-binding</keyword>
<evidence type="ECO:0000256" key="8">
    <source>
        <dbReference type="ARBA" id="ARBA00022917"/>
    </source>
</evidence>
<dbReference type="EC" id="6.1.1.16" evidence="10"/>
<keyword evidence="4 10" id="KW-0479">Metal-binding</keyword>
<evidence type="ECO:0000256" key="9">
    <source>
        <dbReference type="ARBA" id="ARBA00023146"/>
    </source>
</evidence>
<keyword evidence="3 10" id="KW-0436">Ligase</keyword>
<keyword evidence="8 10" id="KW-0648">Protein biosynthesis</keyword>